<evidence type="ECO:0000313" key="4">
    <source>
        <dbReference type="EMBL" id="MCT2589831.1"/>
    </source>
</evidence>
<dbReference type="Gene3D" id="3.30.420.40">
    <property type="match status" value="2"/>
</dbReference>
<dbReference type="InterPro" id="IPR043129">
    <property type="entry name" value="ATPase_NBD"/>
</dbReference>
<name>A0ABT2JPU2_9ACTN</name>
<dbReference type="InterPro" id="IPR051338">
    <property type="entry name" value="NodU/CmcH_Carbamoyltrnsfr"/>
</dbReference>
<dbReference type="Pfam" id="PF02543">
    <property type="entry name" value="Carbam_trans_N"/>
    <property type="match status" value="1"/>
</dbReference>
<comment type="caution">
    <text evidence="4">The sequence shown here is derived from an EMBL/GenBank/DDBJ whole genome shotgun (WGS) entry which is preliminary data.</text>
</comment>
<organism evidence="4 5">
    <name type="scientific">Streptomyces gossypii</name>
    <dbReference type="NCBI Taxonomy" id="2883101"/>
    <lineage>
        <taxon>Bacteria</taxon>
        <taxon>Bacillati</taxon>
        <taxon>Actinomycetota</taxon>
        <taxon>Actinomycetes</taxon>
        <taxon>Kitasatosporales</taxon>
        <taxon>Streptomycetaceae</taxon>
        <taxon>Streptomyces</taxon>
    </lineage>
</organism>
<dbReference type="InterPro" id="IPR038152">
    <property type="entry name" value="Carbam_trans_C_sf"/>
</dbReference>
<dbReference type="CDD" id="cd24033">
    <property type="entry name" value="ASKHA_NBD_NodU_CmcH-like_N"/>
    <property type="match status" value="1"/>
</dbReference>
<dbReference type="InterPro" id="IPR031730">
    <property type="entry name" value="Carbam_trans_C"/>
</dbReference>
<dbReference type="PANTHER" id="PTHR34847:SF1">
    <property type="entry name" value="NODULATION PROTEIN U"/>
    <property type="match status" value="1"/>
</dbReference>
<protein>
    <submittedName>
        <fullName evidence="4">Carbamoyltransferase</fullName>
    </submittedName>
</protein>
<feature type="domain" description="Carbamoyltransferase" evidence="2">
    <location>
        <begin position="103"/>
        <end position="340"/>
    </location>
</feature>
<proteinExistence type="inferred from homology"/>
<dbReference type="Pfam" id="PF16861">
    <property type="entry name" value="Carbam_trans_C"/>
    <property type="match status" value="1"/>
</dbReference>
<dbReference type="PANTHER" id="PTHR34847">
    <property type="entry name" value="NODULATION PROTEIN U"/>
    <property type="match status" value="1"/>
</dbReference>
<accession>A0ABT2JPU2</accession>
<feature type="domain" description="Carbamoyltransferase C-terminal" evidence="3">
    <location>
        <begin position="391"/>
        <end position="555"/>
    </location>
</feature>
<evidence type="ECO:0000259" key="2">
    <source>
        <dbReference type="Pfam" id="PF02543"/>
    </source>
</evidence>
<dbReference type="RefSeq" id="WP_260216845.1">
    <property type="nucleotide sequence ID" value="NZ_JAJAGO010000003.1"/>
</dbReference>
<dbReference type="Gene3D" id="3.90.870.20">
    <property type="entry name" value="Carbamoyltransferase, C-terminal domain"/>
    <property type="match status" value="1"/>
</dbReference>
<gene>
    <name evidence="4" type="ORF">LHJ74_07870</name>
</gene>
<keyword evidence="5" id="KW-1185">Reference proteome</keyword>
<evidence type="ECO:0000256" key="1">
    <source>
        <dbReference type="ARBA" id="ARBA00006129"/>
    </source>
</evidence>
<dbReference type="EMBL" id="JAJAGO010000003">
    <property type="protein sequence ID" value="MCT2589831.1"/>
    <property type="molecule type" value="Genomic_DNA"/>
</dbReference>
<sequence>MPAVLGLNFHHDTSAALVVDGRLYAAEEERWSGVKHHRSTRKGILTAPFRSLDWCLESAGIGPEDVDTVWAAPMRPNPAAGWWLTEEREELAALLPSPLGNRLRLLSHHTAHILSAYLLSGHDHAAGLVIDAGGSPLGSDFGPGRERITGYDLRLDRIDRIHQGMPLVVPSAFGPRRVHSSLGHFYRNLARRVIPPGDEPEGSMMALAAFGDPRRYGPQVRELVRLGDEGEIRIAHPMGSADSTTPLLIGGRAWTTDNVSDSAEADRADLAAAVQDVFADSVVHIARHLRRLTAADTLVFSGGCALNSHLNGNLAADSGFGTLFVAPAPHDAGTAVGAALYGWHYQLGQDRLPVPADAAWGPEPGHIADTAVPPGYRALPGLGEALAPTVAALLADHHVVGWVQGPLEFGPRALGHRSILAHPGHPGVRDRLNAIKRRAVYRPFAPAVLAERASDWFETAGDPFMNRVARVRPSRAERIAAVTHHDGTARVQTVTADHQGLRRLLEEFHHRTGLPLLLNTSFNRKGAPILRTAEQAVHAAAELGLDALAVGDTVLLADHVPDPRRQLLPDTRKGWRR</sequence>
<evidence type="ECO:0000313" key="5">
    <source>
        <dbReference type="Proteomes" id="UP001156389"/>
    </source>
</evidence>
<dbReference type="SUPFAM" id="SSF53067">
    <property type="entry name" value="Actin-like ATPase domain"/>
    <property type="match status" value="1"/>
</dbReference>
<evidence type="ECO:0000259" key="3">
    <source>
        <dbReference type="Pfam" id="PF16861"/>
    </source>
</evidence>
<dbReference type="Proteomes" id="UP001156389">
    <property type="component" value="Unassembled WGS sequence"/>
</dbReference>
<comment type="similarity">
    <text evidence="1">Belongs to the NodU/CmcH family.</text>
</comment>
<dbReference type="InterPro" id="IPR003696">
    <property type="entry name" value="Carbtransf_dom"/>
</dbReference>
<reference evidence="4 5" key="1">
    <citation type="submission" date="2021-10" db="EMBL/GenBank/DDBJ databases">
        <title>Streptomyces gossypii sp. nov., isolated from soil collected from cotton field.</title>
        <authorList>
            <person name="Ge X."/>
            <person name="Chen X."/>
            <person name="Liu W."/>
        </authorList>
    </citation>
    <scope>NUCLEOTIDE SEQUENCE [LARGE SCALE GENOMIC DNA]</scope>
    <source>
        <strain evidence="4 5">N2-109</strain>
    </source>
</reference>